<organism evidence="2">
    <name type="scientific">Arundo donax</name>
    <name type="common">Giant reed</name>
    <name type="synonym">Donax arundinaceus</name>
    <dbReference type="NCBI Taxonomy" id="35708"/>
    <lineage>
        <taxon>Eukaryota</taxon>
        <taxon>Viridiplantae</taxon>
        <taxon>Streptophyta</taxon>
        <taxon>Embryophyta</taxon>
        <taxon>Tracheophyta</taxon>
        <taxon>Spermatophyta</taxon>
        <taxon>Magnoliopsida</taxon>
        <taxon>Liliopsida</taxon>
        <taxon>Poales</taxon>
        <taxon>Poaceae</taxon>
        <taxon>PACMAD clade</taxon>
        <taxon>Arundinoideae</taxon>
        <taxon>Arundineae</taxon>
        <taxon>Arundo</taxon>
    </lineage>
</organism>
<reference evidence="2" key="2">
    <citation type="journal article" date="2015" name="Data Brief">
        <title>Shoot transcriptome of the giant reed, Arundo donax.</title>
        <authorList>
            <person name="Barrero R.A."/>
            <person name="Guerrero F.D."/>
            <person name="Moolhuijzen P."/>
            <person name="Goolsby J.A."/>
            <person name="Tidwell J."/>
            <person name="Bellgard S.E."/>
            <person name="Bellgard M.I."/>
        </authorList>
    </citation>
    <scope>NUCLEOTIDE SEQUENCE</scope>
    <source>
        <tissue evidence="2">Shoot tissue taken approximately 20 cm above the soil surface</tissue>
    </source>
</reference>
<evidence type="ECO:0000313" key="2">
    <source>
        <dbReference type="EMBL" id="JAE33290.1"/>
    </source>
</evidence>
<proteinExistence type="predicted"/>
<protein>
    <submittedName>
        <fullName evidence="2">Uncharacterized protein</fullName>
    </submittedName>
</protein>
<sequence>MEQNVLLTRSDQPGMSRKNLRGWKGRSEPSVLFLKMPRPSSLLLLSFKSG</sequence>
<dbReference type="AlphaFoldDB" id="A0A0A9H7X2"/>
<dbReference type="EMBL" id="GBRH01164606">
    <property type="protein sequence ID" value="JAE33290.1"/>
    <property type="molecule type" value="Transcribed_RNA"/>
</dbReference>
<accession>A0A0A9H7X2</accession>
<feature type="compositionally biased region" description="Polar residues" evidence="1">
    <location>
        <begin position="1"/>
        <end position="13"/>
    </location>
</feature>
<evidence type="ECO:0000256" key="1">
    <source>
        <dbReference type="SAM" id="MobiDB-lite"/>
    </source>
</evidence>
<reference evidence="2" key="1">
    <citation type="submission" date="2014-09" db="EMBL/GenBank/DDBJ databases">
        <authorList>
            <person name="Magalhaes I.L.F."/>
            <person name="Oliveira U."/>
            <person name="Santos F.R."/>
            <person name="Vidigal T.H.D.A."/>
            <person name="Brescovit A.D."/>
            <person name="Santos A.J."/>
        </authorList>
    </citation>
    <scope>NUCLEOTIDE SEQUENCE</scope>
    <source>
        <tissue evidence="2">Shoot tissue taken approximately 20 cm above the soil surface</tissue>
    </source>
</reference>
<name>A0A0A9H7X2_ARUDO</name>
<feature type="region of interest" description="Disordered" evidence="1">
    <location>
        <begin position="1"/>
        <end position="23"/>
    </location>
</feature>